<evidence type="ECO:0000259" key="10">
    <source>
        <dbReference type="Pfam" id="PF22638"/>
    </source>
</evidence>
<dbReference type="InterPro" id="IPR002371">
    <property type="entry name" value="FlgK"/>
</dbReference>
<organism evidence="11 12">
    <name type="scientific">Alkalimonas mucilaginosa</name>
    <dbReference type="NCBI Taxonomy" id="3057676"/>
    <lineage>
        <taxon>Bacteria</taxon>
        <taxon>Pseudomonadati</taxon>
        <taxon>Pseudomonadota</taxon>
        <taxon>Gammaproteobacteria</taxon>
        <taxon>Alkalimonas</taxon>
    </lineage>
</organism>
<comment type="caution">
    <text evidence="11">The sequence shown here is derived from an EMBL/GenBank/DDBJ whole genome shotgun (WGS) entry which is preliminary data.</text>
</comment>
<dbReference type="PRINTS" id="PR01005">
    <property type="entry name" value="FLGHOOKAP1"/>
</dbReference>
<dbReference type="SUPFAM" id="SSF64518">
    <property type="entry name" value="Phase 1 flagellin"/>
    <property type="match status" value="1"/>
</dbReference>
<reference evidence="11 12" key="1">
    <citation type="submission" date="2023-06" db="EMBL/GenBank/DDBJ databases">
        <title>Alkalimonas sp., MEB004 an alkaliphilic bacterium isolated from Lonar Lake, India.</title>
        <authorList>
            <person name="Joshi A."/>
            <person name="Thite S."/>
        </authorList>
    </citation>
    <scope>NUCLEOTIDE SEQUENCE [LARGE SCALE GENOMIC DNA]</scope>
    <source>
        <strain evidence="11 12">MEB004</strain>
    </source>
</reference>
<dbReference type="PANTHER" id="PTHR30033">
    <property type="entry name" value="FLAGELLAR HOOK-ASSOCIATED PROTEIN 1"/>
    <property type="match status" value="1"/>
</dbReference>
<feature type="domain" description="Flagellar basal-body/hook protein C-terminal" evidence="9">
    <location>
        <begin position="404"/>
        <end position="443"/>
    </location>
</feature>
<keyword evidence="11" id="KW-0282">Flagellum</keyword>
<dbReference type="NCBIfam" id="TIGR02492">
    <property type="entry name" value="flgK_ends"/>
    <property type="match status" value="1"/>
</dbReference>
<dbReference type="RefSeq" id="WP_330087375.1">
    <property type="nucleotide sequence ID" value="NZ_JAUGZK010000004.1"/>
</dbReference>
<evidence type="ECO:0000256" key="1">
    <source>
        <dbReference type="ARBA" id="ARBA00004365"/>
    </source>
</evidence>
<gene>
    <name evidence="7 11" type="primary">flgK</name>
    <name evidence="11" type="ORF">QWF21_07240</name>
</gene>
<keyword evidence="5 7" id="KW-0964">Secreted</keyword>
<dbReference type="Pfam" id="PF22638">
    <property type="entry name" value="FlgK_D1"/>
    <property type="match status" value="1"/>
</dbReference>
<evidence type="ECO:0000256" key="4">
    <source>
        <dbReference type="ARBA" id="ARBA00016244"/>
    </source>
</evidence>
<comment type="similarity">
    <text evidence="3 7">Belongs to the flagella basal body rod proteins family.</text>
</comment>
<evidence type="ECO:0000256" key="2">
    <source>
        <dbReference type="ARBA" id="ARBA00004613"/>
    </source>
</evidence>
<evidence type="ECO:0000313" key="11">
    <source>
        <dbReference type="EMBL" id="MEE2024038.1"/>
    </source>
</evidence>
<comment type="subcellular location">
    <subcellularLocation>
        <location evidence="1 7">Bacterial flagellum</location>
    </subcellularLocation>
    <subcellularLocation>
        <location evidence="2 7">Secreted</location>
    </subcellularLocation>
</comment>
<feature type="domain" description="Flagellar basal body rod protein N-terminal" evidence="8">
    <location>
        <begin position="4"/>
        <end position="33"/>
    </location>
</feature>
<protein>
    <recommendedName>
        <fullName evidence="4 7">Flagellar hook-associated protein 1</fullName>
        <shortName evidence="7">HAP1</shortName>
    </recommendedName>
</protein>
<keyword evidence="6 7" id="KW-0975">Bacterial flagellum</keyword>
<dbReference type="InterPro" id="IPR010930">
    <property type="entry name" value="Flg_bb/hook_C_dom"/>
</dbReference>
<feature type="domain" description="Flagellar hook-associated protein FlgK helical" evidence="10">
    <location>
        <begin position="86"/>
        <end position="308"/>
    </location>
</feature>
<evidence type="ECO:0000259" key="9">
    <source>
        <dbReference type="Pfam" id="PF06429"/>
    </source>
</evidence>
<dbReference type="InterPro" id="IPR053927">
    <property type="entry name" value="FlgK_helical"/>
</dbReference>
<dbReference type="PANTHER" id="PTHR30033:SF1">
    <property type="entry name" value="FLAGELLAR HOOK-ASSOCIATED PROTEIN 1"/>
    <property type="match status" value="1"/>
</dbReference>
<proteinExistence type="inferred from homology"/>
<evidence type="ECO:0000256" key="5">
    <source>
        <dbReference type="ARBA" id="ARBA00022525"/>
    </source>
</evidence>
<evidence type="ECO:0000313" key="12">
    <source>
        <dbReference type="Proteomes" id="UP001339167"/>
    </source>
</evidence>
<keyword evidence="11" id="KW-0969">Cilium</keyword>
<name>A0ABU7JGA4_9GAMM</name>
<keyword evidence="11" id="KW-0966">Cell projection</keyword>
<evidence type="ECO:0000256" key="6">
    <source>
        <dbReference type="ARBA" id="ARBA00023143"/>
    </source>
</evidence>
<dbReference type="Proteomes" id="UP001339167">
    <property type="component" value="Unassembled WGS sequence"/>
</dbReference>
<dbReference type="InterPro" id="IPR001444">
    <property type="entry name" value="Flag_bb_rod_N"/>
</dbReference>
<keyword evidence="12" id="KW-1185">Reference proteome</keyword>
<dbReference type="Pfam" id="PF00460">
    <property type="entry name" value="Flg_bb_rod"/>
    <property type="match status" value="1"/>
</dbReference>
<accession>A0ABU7JGA4</accession>
<evidence type="ECO:0000259" key="8">
    <source>
        <dbReference type="Pfam" id="PF00460"/>
    </source>
</evidence>
<dbReference type="Pfam" id="PF06429">
    <property type="entry name" value="Flg_bbr_C"/>
    <property type="match status" value="1"/>
</dbReference>
<dbReference type="EMBL" id="JAUGZK010000004">
    <property type="protein sequence ID" value="MEE2024038.1"/>
    <property type="molecule type" value="Genomic_DNA"/>
</dbReference>
<evidence type="ECO:0000256" key="3">
    <source>
        <dbReference type="ARBA" id="ARBA00009677"/>
    </source>
</evidence>
<sequence length="444" mass="46768">MSMLLNGVSGLNAANSALNVVGQNVANAAVKGYSRQTVYLETAAGGLNGVKVVKVDRIVNEFLNDDIWRTGSDLNYYQGFHSYLGYLEEILGTESLNLNDAVAGINAAFNAAMSAPDSNAYRQQVLSSSQALVQDLSQINGALSDQQDKLSKELSNLADNSTALLQQVAELNSKISKAQALGQATAELADAREVLISELAGFIGVDVLDPGDGTLTVSSKNGAPLVVGSKASEVHVSGTNVHVSFNGLDFPLNEFIGGRIGGLLNVDATVLQPARLQLEQIVTNIADSVNTALSEGFDLNGQPGEPLFQYNPADVLGTIRVNDSLQPDDLAFIGRVDDGFGGWIPAGGRGDNGNIANLVSSLQGGTAGYDTLIGDLAIQSKQVQSSIKTAQLLNQNAVAARDNVSGVNLDEEAANLMYYQQLYDANARVISTADQLFKTLINIF</sequence>
<evidence type="ECO:0000256" key="7">
    <source>
        <dbReference type="RuleBase" id="RU362065"/>
    </source>
</evidence>